<dbReference type="CDD" id="cd06530">
    <property type="entry name" value="S26_SPase_I"/>
    <property type="match status" value="1"/>
</dbReference>
<dbReference type="RefSeq" id="WP_143183411.1">
    <property type="nucleotide sequence ID" value="NZ_FQYR01000003.1"/>
</dbReference>
<dbReference type="STRING" id="1123071.SAMN02745181_1825"/>
<protein>
    <recommendedName>
        <fullName evidence="4 7">Signal peptidase I</fullName>
        <ecNumber evidence="3 7">3.4.21.89</ecNumber>
    </recommendedName>
</protein>
<sequence length="419" mass="47474">MFTPKWKKEAKMLHKGSKKFLHYKRDLLKEDRISEIEARRLDLKKAIKGKDKEAALEAGKQLQATCENALPRYKGPDALTENVEVFFVAIVIALGLRTYYLQPFRIPTNSMKPTLNGFIGEELSQDKWPAYPIRIAQIATHGRDYISVKTDKEDKIVDLKEYQALHFFTRTKIVFSSGRTETVPGSARALIDVMNRDEITKLAGIKLAPEDDENFMKVLMQTTLPANFTVAEGYVSSGDLVLVDKFSYHFRSPKAGEVFVFDTRKIREIRDKPGYGSHYIKRLIGVPGDTIALEGGETRMNPYNGMPKKEIPSGRSIYYDTQIYRNGKKMTAPGVLRVESKEGYYDGYSTMDRLKRGSENAVKLAYKPSTGLSEYWAMGDNSQNSSDSRDWGTVKEFNVLGPALFSLWPFGSGHWGIIK</sequence>
<dbReference type="PROSITE" id="PS00760">
    <property type="entry name" value="SPASE_I_2"/>
    <property type="match status" value="1"/>
</dbReference>
<evidence type="ECO:0000259" key="8">
    <source>
        <dbReference type="Pfam" id="PF10502"/>
    </source>
</evidence>
<dbReference type="Proteomes" id="UP000184510">
    <property type="component" value="Unassembled WGS sequence"/>
</dbReference>
<evidence type="ECO:0000256" key="7">
    <source>
        <dbReference type="RuleBase" id="RU362042"/>
    </source>
</evidence>
<dbReference type="Pfam" id="PF10502">
    <property type="entry name" value="Peptidase_S26"/>
    <property type="match status" value="1"/>
</dbReference>
<feature type="active site" evidence="6">
    <location>
        <position position="281"/>
    </location>
</feature>
<comment type="similarity">
    <text evidence="2 7">Belongs to the peptidase S26 family.</text>
</comment>
<evidence type="ECO:0000256" key="2">
    <source>
        <dbReference type="ARBA" id="ARBA00009370"/>
    </source>
</evidence>
<comment type="catalytic activity">
    <reaction evidence="1 7">
        <text>Cleavage of hydrophobic, N-terminal signal or leader sequences from secreted and periplasmic proteins.</text>
        <dbReference type="EC" id="3.4.21.89"/>
    </reaction>
</comment>
<comment type="subcellular location">
    <subcellularLocation>
        <location evidence="7">Membrane</location>
        <topology evidence="7">Single-pass type II membrane protein</topology>
    </subcellularLocation>
</comment>
<dbReference type="EMBL" id="FQYR01000003">
    <property type="protein sequence ID" value="SHJ34275.1"/>
    <property type="molecule type" value="Genomic_DNA"/>
</dbReference>
<dbReference type="OrthoDB" id="9802919at2"/>
<evidence type="ECO:0000256" key="3">
    <source>
        <dbReference type="ARBA" id="ARBA00013208"/>
    </source>
</evidence>
<dbReference type="PANTHER" id="PTHR43390:SF1">
    <property type="entry name" value="CHLOROPLAST PROCESSING PEPTIDASE"/>
    <property type="match status" value="1"/>
</dbReference>
<dbReference type="InterPro" id="IPR019533">
    <property type="entry name" value="Peptidase_S26"/>
</dbReference>
<dbReference type="PANTHER" id="PTHR43390">
    <property type="entry name" value="SIGNAL PEPTIDASE I"/>
    <property type="match status" value="1"/>
</dbReference>
<dbReference type="AlphaFoldDB" id="A0A1M6IIM5"/>
<feature type="active site" evidence="6">
    <location>
        <position position="110"/>
    </location>
</feature>
<evidence type="ECO:0000256" key="6">
    <source>
        <dbReference type="PIRSR" id="PIRSR600223-1"/>
    </source>
</evidence>
<dbReference type="GO" id="GO:0006465">
    <property type="term" value="P:signal peptide processing"/>
    <property type="evidence" value="ECO:0007669"/>
    <property type="project" value="InterPro"/>
</dbReference>
<dbReference type="SUPFAM" id="SSF51306">
    <property type="entry name" value="LexA/Signal peptidase"/>
    <property type="match status" value="1"/>
</dbReference>
<feature type="domain" description="Peptidase S26" evidence="8">
    <location>
        <begin position="235"/>
        <end position="408"/>
    </location>
</feature>
<dbReference type="InterPro" id="IPR019757">
    <property type="entry name" value="Pept_S26A_signal_pept_1_Lys-AS"/>
</dbReference>
<dbReference type="InterPro" id="IPR000223">
    <property type="entry name" value="Pept_S26A_signal_pept_1"/>
</dbReference>
<reference evidence="9 10" key="1">
    <citation type="submission" date="2016-11" db="EMBL/GenBank/DDBJ databases">
        <authorList>
            <person name="Jaros S."/>
            <person name="Januszkiewicz K."/>
            <person name="Wedrychowicz H."/>
        </authorList>
    </citation>
    <scope>NUCLEOTIDE SEQUENCE [LARGE SCALE GENOMIC DNA]</scope>
    <source>
        <strain evidence="9 10">DSM 18772</strain>
    </source>
</reference>
<dbReference type="FunCoup" id="A0A1M6IIM5">
    <property type="interactions" value="307"/>
</dbReference>
<keyword evidence="10" id="KW-1185">Reference proteome</keyword>
<dbReference type="GO" id="GO:0009003">
    <property type="term" value="F:signal peptidase activity"/>
    <property type="evidence" value="ECO:0007669"/>
    <property type="project" value="UniProtKB-EC"/>
</dbReference>
<organism evidence="9 10">
    <name type="scientific">Rubritalea squalenifaciens DSM 18772</name>
    <dbReference type="NCBI Taxonomy" id="1123071"/>
    <lineage>
        <taxon>Bacteria</taxon>
        <taxon>Pseudomonadati</taxon>
        <taxon>Verrucomicrobiota</taxon>
        <taxon>Verrucomicrobiia</taxon>
        <taxon>Verrucomicrobiales</taxon>
        <taxon>Rubritaleaceae</taxon>
        <taxon>Rubritalea</taxon>
    </lineage>
</organism>
<keyword evidence="7" id="KW-0645">Protease</keyword>
<dbReference type="GO" id="GO:0004252">
    <property type="term" value="F:serine-type endopeptidase activity"/>
    <property type="evidence" value="ECO:0007669"/>
    <property type="project" value="InterPro"/>
</dbReference>
<gene>
    <name evidence="9" type="ORF">SAMN02745181_1825</name>
</gene>
<dbReference type="InParanoid" id="A0A1M6IIM5"/>
<dbReference type="PRINTS" id="PR00727">
    <property type="entry name" value="LEADERPTASE"/>
</dbReference>
<dbReference type="NCBIfam" id="TIGR02227">
    <property type="entry name" value="sigpep_I_bact"/>
    <property type="match status" value="1"/>
</dbReference>
<evidence type="ECO:0000256" key="1">
    <source>
        <dbReference type="ARBA" id="ARBA00000677"/>
    </source>
</evidence>
<evidence type="ECO:0000313" key="9">
    <source>
        <dbReference type="EMBL" id="SHJ34275.1"/>
    </source>
</evidence>
<evidence type="ECO:0000256" key="4">
    <source>
        <dbReference type="ARBA" id="ARBA00019232"/>
    </source>
</evidence>
<dbReference type="InterPro" id="IPR036286">
    <property type="entry name" value="LexA/Signal_pep-like_sf"/>
</dbReference>
<dbReference type="Gene3D" id="2.10.109.10">
    <property type="entry name" value="Umud Fragment, subunit A"/>
    <property type="match status" value="1"/>
</dbReference>
<accession>A0A1M6IIM5</accession>
<dbReference type="GO" id="GO:0016020">
    <property type="term" value="C:membrane"/>
    <property type="evidence" value="ECO:0007669"/>
    <property type="project" value="UniProtKB-SubCell"/>
</dbReference>
<evidence type="ECO:0000256" key="5">
    <source>
        <dbReference type="ARBA" id="ARBA00022801"/>
    </source>
</evidence>
<keyword evidence="5 7" id="KW-0378">Hydrolase</keyword>
<name>A0A1M6IIM5_9BACT</name>
<proteinExistence type="inferred from homology"/>
<evidence type="ECO:0000313" key="10">
    <source>
        <dbReference type="Proteomes" id="UP000184510"/>
    </source>
</evidence>
<dbReference type="EC" id="3.4.21.89" evidence="3 7"/>